<accession>A0A224Y5E3</accession>
<protein>
    <submittedName>
        <fullName evidence="1">Putative secreted protein</fullName>
    </submittedName>
</protein>
<organism evidence="1">
    <name type="scientific">Panstrongylus lignarius</name>
    <dbReference type="NCBI Taxonomy" id="156445"/>
    <lineage>
        <taxon>Eukaryota</taxon>
        <taxon>Metazoa</taxon>
        <taxon>Ecdysozoa</taxon>
        <taxon>Arthropoda</taxon>
        <taxon>Hexapoda</taxon>
        <taxon>Insecta</taxon>
        <taxon>Pterygota</taxon>
        <taxon>Neoptera</taxon>
        <taxon>Paraneoptera</taxon>
        <taxon>Hemiptera</taxon>
        <taxon>Heteroptera</taxon>
        <taxon>Panheteroptera</taxon>
        <taxon>Cimicomorpha</taxon>
        <taxon>Reduviidae</taxon>
        <taxon>Triatominae</taxon>
        <taxon>Panstrongylus</taxon>
    </lineage>
</organism>
<evidence type="ECO:0000313" key="1">
    <source>
        <dbReference type="EMBL" id="JAW15781.1"/>
    </source>
</evidence>
<dbReference type="EMBL" id="GFTR01000645">
    <property type="protein sequence ID" value="JAW15781.1"/>
    <property type="molecule type" value="Transcribed_RNA"/>
</dbReference>
<sequence length="76" mass="8311">MNLLIRFTDTLVWITLVIIIGNIDSGNLSKLKSDNETNAVLASNMFSSLDNTNTAKLTNATKNGAQVQMNEVRALK</sequence>
<proteinExistence type="predicted"/>
<reference evidence="1" key="1">
    <citation type="journal article" date="2018" name="PLoS Negl. Trop. Dis.">
        <title>An insight into the salivary gland and fat body transcriptome of Panstrongylus lignarius (Hemiptera: Heteroptera), the main vector of Chagas disease in Peru.</title>
        <authorList>
            <person name="Nevoa J.C."/>
            <person name="Mendes M.T."/>
            <person name="da Silva M.V."/>
            <person name="Soares S.C."/>
            <person name="Oliveira C.J.F."/>
            <person name="Ribeiro J.M.C."/>
        </authorList>
    </citation>
    <scope>NUCLEOTIDE SEQUENCE</scope>
</reference>
<name>A0A224Y5E3_9HEMI</name>
<dbReference type="AlphaFoldDB" id="A0A224Y5E3"/>